<feature type="transmembrane region" description="Helical" evidence="1">
    <location>
        <begin position="68"/>
        <end position="87"/>
    </location>
</feature>
<keyword evidence="1" id="KW-0812">Transmembrane</keyword>
<organism evidence="2 3">
    <name type="scientific">Providencia rettgeri</name>
    <dbReference type="NCBI Taxonomy" id="587"/>
    <lineage>
        <taxon>Bacteria</taxon>
        <taxon>Pseudomonadati</taxon>
        <taxon>Pseudomonadota</taxon>
        <taxon>Gammaproteobacteria</taxon>
        <taxon>Enterobacterales</taxon>
        <taxon>Morganellaceae</taxon>
        <taxon>Providencia</taxon>
    </lineage>
</organism>
<feature type="transmembrane region" description="Helical" evidence="1">
    <location>
        <begin position="7"/>
        <end position="24"/>
    </location>
</feature>
<name>A0A264VN11_PRORE</name>
<feature type="transmembrane region" description="Helical" evidence="1">
    <location>
        <begin position="36"/>
        <end position="56"/>
    </location>
</feature>
<gene>
    <name evidence="2" type="ORF">CHI95_20485</name>
</gene>
<evidence type="ECO:0000313" key="3">
    <source>
        <dbReference type="Proteomes" id="UP000216001"/>
    </source>
</evidence>
<keyword evidence="1" id="KW-1133">Transmembrane helix</keyword>
<evidence type="ECO:0000256" key="1">
    <source>
        <dbReference type="SAM" id="Phobius"/>
    </source>
</evidence>
<dbReference type="AlphaFoldDB" id="A0A264VN11"/>
<dbReference type="RefSeq" id="WP_094962758.1">
    <property type="nucleotide sequence ID" value="NZ_JAGKLI010000039.1"/>
</dbReference>
<protein>
    <submittedName>
        <fullName evidence="2">Uncharacterized protein</fullName>
    </submittedName>
</protein>
<sequence length="141" mass="16494">MNKYKKIIFIKNIGLLLLCLYLAFNAEYKTINFERYAFIFNSFFFGVAIFWSYVSFKIVPTSKMKEKAYVQVFLSIIIFIAPVIDLLMDRLFTKLNTLLFVLAQVDCVYFIGAILINFKSNLDSQKVKELMSEIFSNQKSN</sequence>
<dbReference type="Proteomes" id="UP000216001">
    <property type="component" value="Unassembled WGS sequence"/>
</dbReference>
<accession>A0A264VN11</accession>
<feature type="transmembrane region" description="Helical" evidence="1">
    <location>
        <begin position="99"/>
        <end position="118"/>
    </location>
</feature>
<keyword evidence="1" id="KW-0472">Membrane</keyword>
<proteinExistence type="predicted"/>
<evidence type="ECO:0000313" key="2">
    <source>
        <dbReference type="EMBL" id="OZS72672.1"/>
    </source>
</evidence>
<reference evidence="2 3" key="1">
    <citation type="submission" date="2017-07" db="EMBL/GenBank/DDBJ databases">
        <title>blaIMP-27 on transferable plasmids in Proteus mirabilis and Providencia rettgeri.</title>
        <authorList>
            <person name="Potter R."/>
        </authorList>
    </citation>
    <scope>NUCLEOTIDE SEQUENCE [LARGE SCALE GENOMIC DNA]</scope>
    <source>
        <strain evidence="2 3">PR1</strain>
    </source>
</reference>
<dbReference type="EMBL" id="NOWC01000032">
    <property type="protein sequence ID" value="OZS72672.1"/>
    <property type="molecule type" value="Genomic_DNA"/>
</dbReference>
<comment type="caution">
    <text evidence="2">The sequence shown here is derived from an EMBL/GenBank/DDBJ whole genome shotgun (WGS) entry which is preliminary data.</text>
</comment>